<reference evidence="3 4" key="1">
    <citation type="submission" date="2018-11" db="EMBL/GenBank/DDBJ databases">
        <title>Pseudaminobacter arsenicus sp. nov., an arsenic-resistant bacterium isolated from arsenic-rich aquifers.</title>
        <authorList>
            <person name="Mu Y."/>
        </authorList>
    </citation>
    <scope>NUCLEOTIDE SEQUENCE [LARGE SCALE GENOMIC DNA]</scope>
    <source>
        <strain evidence="3 4">CB3</strain>
    </source>
</reference>
<dbReference type="OrthoDB" id="8103951at2"/>
<feature type="region of interest" description="Disordered" evidence="1">
    <location>
        <begin position="57"/>
        <end position="165"/>
    </location>
</feature>
<sequence>MTKLFLAGIFALSVSTSLAQTHTAPTAPAAPANAGAGSATAGEPANLCQELLAFMKAPPEPEAPISPAKPAATQSAPQTSAPSDQQAGTAKQDSKAASGEAVPPKAAGGTQSAQQQSGQSGPAHTSPEPNPATAKQGTAQGAPQSSGLSAPVPTEPTPIAKESQLSIAEAEKLAEANDIAACRDASRKLRLAGVAVPPPLLALTALDLQYQQNAKPPSQKPETGAPTTAQ</sequence>
<organism evidence="3 4">
    <name type="scientific">Borborobacter arsenicus</name>
    <dbReference type="NCBI Taxonomy" id="1851146"/>
    <lineage>
        <taxon>Bacteria</taxon>
        <taxon>Pseudomonadati</taxon>
        <taxon>Pseudomonadota</taxon>
        <taxon>Alphaproteobacteria</taxon>
        <taxon>Hyphomicrobiales</taxon>
        <taxon>Phyllobacteriaceae</taxon>
        <taxon>Borborobacter</taxon>
    </lineage>
</organism>
<dbReference type="RefSeq" id="WP_128628313.1">
    <property type="nucleotide sequence ID" value="NZ_RKST01000028.1"/>
</dbReference>
<keyword evidence="2" id="KW-0732">Signal</keyword>
<proteinExistence type="predicted"/>
<dbReference type="AlphaFoldDB" id="A0A432V1A5"/>
<keyword evidence="4" id="KW-1185">Reference proteome</keyword>
<dbReference type="EMBL" id="RKST01000028">
    <property type="protein sequence ID" value="RUM95832.1"/>
    <property type="molecule type" value="Genomic_DNA"/>
</dbReference>
<feature type="chain" id="PRO_5019416250" evidence="2">
    <location>
        <begin position="20"/>
        <end position="230"/>
    </location>
</feature>
<comment type="caution">
    <text evidence="3">The sequence shown here is derived from an EMBL/GenBank/DDBJ whole genome shotgun (WGS) entry which is preliminary data.</text>
</comment>
<evidence type="ECO:0000313" key="4">
    <source>
        <dbReference type="Proteomes" id="UP000281647"/>
    </source>
</evidence>
<protein>
    <submittedName>
        <fullName evidence="3">Uncharacterized protein</fullName>
    </submittedName>
</protein>
<feature type="compositionally biased region" description="Polar residues" evidence="1">
    <location>
        <begin position="133"/>
        <end position="148"/>
    </location>
</feature>
<evidence type="ECO:0000256" key="1">
    <source>
        <dbReference type="SAM" id="MobiDB-lite"/>
    </source>
</evidence>
<name>A0A432V1A5_9HYPH</name>
<dbReference type="Proteomes" id="UP000281647">
    <property type="component" value="Unassembled WGS sequence"/>
</dbReference>
<feature type="signal peptide" evidence="2">
    <location>
        <begin position="1"/>
        <end position="19"/>
    </location>
</feature>
<evidence type="ECO:0000256" key="2">
    <source>
        <dbReference type="SAM" id="SignalP"/>
    </source>
</evidence>
<feature type="compositionally biased region" description="Polar residues" evidence="1">
    <location>
        <begin position="73"/>
        <end position="91"/>
    </location>
</feature>
<gene>
    <name evidence="3" type="ORF">EET67_20780</name>
</gene>
<feature type="compositionally biased region" description="Low complexity" evidence="1">
    <location>
        <begin position="106"/>
        <end position="121"/>
    </location>
</feature>
<evidence type="ECO:0000313" key="3">
    <source>
        <dbReference type="EMBL" id="RUM95832.1"/>
    </source>
</evidence>
<accession>A0A432V1A5</accession>